<feature type="domain" description="GST N-terminal" evidence="2">
    <location>
        <begin position="88"/>
        <end position="162"/>
    </location>
</feature>
<dbReference type="InterPro" id="IPR036249">
    <property type="entry name" value="Thioredoxin-like_sf"/>
</dbReference>
<dbReference type="Gene3D" id="3.40.30.10">
    <property type="entry name" value="Glutaredoxin"/>
    <property type="match status" value="1"/>
</dbReference>
<reference evidence="4" key="1">
    <citation type="submission" date="2022-11" db="UniProtKB">
        <authorList>
            <consortium name="WormBaseParasite"/>
        </authorList>
    </citation>
    <scope>IDENTIFICATION</scope>
</reference>
<evidence type="ECO:0000259" key="2">
    <source>
        <dbReference type="PROSITE" id="PS50404"/>
    </source>
</evidence>
<evidence type="ECO:0000313" key="4">
    <source>
        <dbReference type="WBParaSite" id="scaffold8856_cov209.g13419"/>
    </source>
</evidence>
<protein>
    <submittedName>
        <fullName evidence="4">GST N-terminal domain-containing protein</fullName>
    </submittedName>
</protein>
<feature type="compositionally biased region" description="Low complexity" evidence="1">
    <location>
        <begin position="28"/>
        <end position="44"/>
    </location>
</feature>
<dbReference type="InterPro" id="IPR050213">
    <property type="entry name" value="GST_superfamily"/>
</dbReference>
<feature type="region of interest" description="Disordered" evidence="1">
    <location>
        <begin position="64"/>
        <end position="84"/>
    </location>
</feature>
<dbReference type="AlphaFoldDB" id="A0A915N6W0"/>
<accession>A0A915N6W0</accession>
<dbReference type="GO" id="GO:0004364">
    <property type="term" value="F:glutathione transferase activity"/>
    <property type="evidence" value="ECO:0007669"/>
    <property type="project" value="TreeGrafter"/>
</dbReference>
<organism evidence="3 4">
    <name type="scientific">Meloidogyne javanica</name>
    <name type="common">Root-knot nematode worm</name>
    <dbReference type="NCBI Taxonomy" id="6303"/>
    <lineage>
        <taxon>Eukaryota</taxon>
        <taxon>Metazoa</taxon>
        <taxon>Ecdysozoa</taxon>
        <taxon>Nematoda</taxon>
        <taxon>Chromadorea</taxon>
        <taxon>Rhabditida</taxon>
        <taxon>Tylenchina</taxon>
        <taxon>Tylenchomorpha</taxon>
        <taxon>Tylenchoidea</taxon>
        <taxon>Meloidogynidae</taxon>
        <taxon>Meloidogyninae</taxon>
        <taxon>Meloidogyne</taxon>
        <taxon>Meloidogyne incognita group</taxon>
    </lineage>
</organism>
<dbReference type="Proteomes" id="UP000887561">
    <property type="component" value="Unplaced"/>
</dbReference>
<dbReference type="WBParaSite" id="scaffold8856_cov209.g13419">
    <property type="protein sequence ID" value="scaffold8856_cov209.g13419"/>
    <property type="gene ID" value="scaffold8856_cov209.g13419"/>
</dbReference>
<sequence>MQTNNSNNKAIYWEQIAKNPSKLRLLRSPSSPLEGTTTATTTATNSSWGIPFTQSLRHPSQQSVGVHSAWKSASPSRRLTTKQPKRMPKFKIHYLNLRGRAESIRLLLNYVQQPFEDFRENFLEFTKAKDKLPLPHLPKLTVDGQFEICYTSVILAYLGEKF</sequence>
<dbReference type="PROSITE" id="PS50404">
    <property type="entry name" value="GST_NTER"/>
    <property type="match status" value="1"/>
</dbReference>
<name>A0A915N6W0_MELJA</name>
<evidence type="ECO:0000313" key="3">
    <source>
        <dbReference type="Proteomes" id="UP000887561"/>
    </source>
</evidence>
<dbReference type="GO" id="GO:0006749">
    <property type="term" value="P:glutathione metabolic process"/>
    <property type="evidence" value="ECO:0007669"/>
    <property type="project" value="TreeGrafter"/>
</dbReference>
<dbReference type="PANTHER" id="PTHR11571">
    <property type="entry name" value="GLUTATHIONE S-TRANSFERASE"/>
    <property type="match status" value="1"/>
</dbReference>
<dbReference type="CDD" id="cd03039">
    <property type="entry name" value="GST_N_Sigma_like"/>
    <property type="match status" value="1"/>
</dbReference>
<proteinExistence type="predicted"/>
<feature type="compositionally biased region" description="Polar residues" evidence="1">
    <location>
        <begin position="64"/>
        <end position="78"/>
    </location>
</feature>
<feature type="region of interest" description="Disordered" evidence="1">
    <location>
        <begin position="28"/>
        <end position="51"/>
    </location>
</feature>
<keyword evidence="3" id="KW-1185">Reference proteome</keyword>
<dbReference type="InterPro" id="IPR004045">
    <property type="entry name" value="Glutathione_S-Trfase_N"/>
</dbReference>
<evidence type="ECO:0000256" key="1">
    <source>
        <dbReference type="SAM" id="MobiDB-lite"/>
    </source>
</evidence>
<dbReference type="SUPFAM" id="SSF52833">
    <property type="entry name" value="Thioredoxin-like"/>
    <property type="match status" value="1"/>
</dbReference>